<name>M7D8W3_9GAMM</name>
<dbReference type="PATRIC" id="fig|1288826.3.peg.3369"/>
<evidence type="ECO:0000256" key="9">
    <source>
        <dbReference type="ARBA" id="ARBA00023136"/>
    </source>
</evidence>
<dbReference type="GO" id="GO:0009425">
    <property type="term" value="C:bacterial-type flagellum basal body"/>
    <property type="evidence" value="ECO:0007669"/>
    <property type="project" value="InterPro"/>
</dbReference>
<keyword evidence="8" id="KW-1133">Transmembrane helix</keyword>
<keyword evidence="7 10" id="KW-0283">Flagellar rotation</keyword>
<keyword evidence="12" id="KW-0966">Cell projection</keyword>
<sequence length="155" mass="16918">MVNFKLMIRLPKRFLILATLLSILIPAMATAEEKADSTEEAPAEAPGVTDYISMDPAFVTNVGKPGNKVTYLKAAVTLRASSEQTRPAVEAHMPSLRNALVMLFGEQTDADAITTMDGQKALREEAKARINKILEEQHTGVSIDGVLFTEFVVQK</sequence>
<comment type="similarity">
    <text evidence="3 10">Belongs to the FliL family.</text>
</comment>
<evidence type="ECO:0000256" key="7">
    <source>
        <dbReference type="ARBA" id="ARBA00022779"/>
    </source>
</evidence>
<keyword evidence="13" id="KW-1185">Reference proteome</keyword>
<feature type="chain" id="PRO_5004081314" description="Flagellar protein FliL" evidence="11">
    <location>
        <begin position="32"/>
        <end position="155"/>
    </location>
</feature>
<accession>M7D8W3</accession>
<dbReference type="EMBL" id="APAT01000026">
    <property type="protein sequence ID" value="EMP54097.1"/>
    <property type="molecule type" value="Genomic_DNA"/>
</dbReference>
<dbReference type="Proteomes" id="UP000011960">
    <property type="component" value="Unassembled WGS sequence"/>
</dbReference>
<dbReference type="eggNOG" id="COG1580">
    <property type="taxonomic scope" value="Bacteria"/>
</dbReference>
<evidence type="ECO:0000313" key="12">
    <source>
        <dbReference type="EMBL" id="EMP54097.1"/>
    </source>
</evidence>
<keyword evidence="5 10" id="KW-0145">Chemotaxis</keyword>
<dbReference type="AlphaFoldDB" id="M7D8W3"/>
<evidence type="ECO:0000256" key="2">
    <source>
        <dbReference type="ARBA" id="ARBA00004162"/>
    </source>
</evidence>
<protein>
    <recommendedName>
        <fullName evidence="10">Flagellar protein FliL</fullName>
    </recommendedName>
</protein>
<evidence type="ECO:0000256" key="10">
    <source>
        <dbReference type="RuleBase" id="RU364125"/>
    </source>
</evidence>
<evidence type="ECO:0000256" key="4">
    <source>
        <dbReference type="ARBA" id="ARBA00022475"/>
    </source>
</evidence>
<comment type="subcellular location">
    <subcellularLocation>
        <location evidence="10">Cell inner membrane</location>
    </subcellularLocation>
    <subcellularLocation>
        <location evidence="2">Cell membrane</location>
        <topology evidence="2">Single-pass membrane protein</topology>
    </subcellularLocation>
</comment>
<evidence type="ECO:0000256" key="5">
    <source>
        <dbReference type="ARBA" id="ARBA00022500"/>
    </source>
</evidence>
<keyword evidence="11" id="KW-0732">Signal</keyword>
<dbReference type="InterPro" id="IPR005503">
    <property type="entry name" value="FliL"/>
</dbReference>
<dbReference type="GO" id="GO:0005886">
    <property type="term" value="C:plasma membrane"/>
    <property type="evidence" value="ECO:0007669"/>
    <property type="project" value="UniProtKB-SubCell"/>
</dbReference>
<keyword evidence="12" id="KW-0282">Flagellum</keyword>
<keyword evidence="10" id="KW-0997">Cell inner membrane</keyword>
<reference evidence="12 13" key="1">
    <citation type="journal article" date="2013" name="Genome Announc.">
        <title>Genome Sequence of Hydrothermal Arsenic-Respiring Bacterium Marinobacter santoriniensis NKSG1T.</title>
        <authorList>
            <person name="Handley K.M."/>
            <person name="Upton M."/>
            <person name="Beatson S.A."/>
            <person name="Hery M."/>
            <person name="Lloyd J.R."/>
        </authorList>
    </citation>
    <scope>NUCLEOTIDE SEQUENCE [LARGE SCALE GENOMIC DNA]</scope>
    <source>
        <strain evidence="12 13">NKSG1</strain>
    </source>
</reference>
<dbReference type="STRING" id="1288826.MSNKSG1_16966"/>
<proteinExistence type="inferred from homology"/>
<evidence type="ECO:0000256" key="11">
    <source>
        <dbReference type="SAM" id="SignalP"/>
    </source>
</evidence>
<keyword evidence="4" id="KW-1003">Cell membrane</keyword>
<dbReference type="Pfam" id="PF03748">
    <property type="entry name" value="FliL"/>
    <property type="match status" value="1"/>
</dbReference>
<feature type="signal peptide" evidence="11">
    <location>
        <begin position="1"/>
        <end position="31"/>
    </location>
</feature>
<evidence type="ECO:0000256" key="6">
    <source>
        <dbReference type="ARBA" id="ARBA00022692"/>
    </source>
</evidence>
<evidence type="ECO:0000256" key="1">
    <source>
        <dbReference type="ARBA" id="ARBA00002254"/>
    </source>
</evidence>
<evidence type="ECO:0000256" key="3">
    <source>
        <dbReference type="ARBA" id="ARBA00008281"/>
    </source>
</evidence>
<keyword evidence="6" id="KW-0812">Transmembrane</keyword>
<evidence type="ECO:0000313" key="13">
    <source>
        <dbReference type="Proteomes" id="UP000011960"/>
    </source>
</evidence>
<keyword evidence="12" id="KW-0969">Cilium</keyword>
<dbReference type="GO" id="GO:0006935">
    <property type="term" value="P:chemotaxis"/>
    <property type="evidence" value="ECO:0007669"/>
    <property type="project" value="UniProtKB-KW"/>
</dbReference>
<comment type="function">
    <text evidence="1 10">Controls the rotational direction of flagella during chemotaxis.</text>
</comment>
<dbReference type="PANTHER" id="PTHR35091:SF2">
    <property type="entry name" value="FLAGELLAR PROTEIN FLIL"/>
    <property type="match status" value="1"/>
</dbReference>
<keyword evidence="9 10" id="KW-0472">Membrane</keyword>
<organism evidence="12 13">
    <name type="scientific">Marinobacter santoriniensis NKSG1</name>
    <dbReference type="NCBI Taxonomy" id="1288826"/>
    <lineage>
        <taxon>Bacteria</taxon>
        <taxon>Pseudomonadati</taxon>
        <taxon>Pseudomonadota</taxon>
        <taxon>Gammaproteobacteria</taxon>
        <taxon>Pseudomonadales</taxon>
        <taxon>Marinobacteraceae</taxon>
        <taxon>Marinobacter</taxon>
    </lineage>
</organism>
<comment type="caution">
    <text evidence="12">The sequence shown here is derived from an EMBL/GenBank/DDBJ whole genome shotgun (WGS) entry which is preliminary data.</text>
</comment>
<dbReference type="PANTHER" id="PTHR35091">
    <property type="entry name" value="FLAGELLAR PROTEIN FLIL"/>
    <property type="match status" value="1"/>
</dbReference>
<evidence type="ECO:0000256" key="8">
    <source>
        <dbReference type="ARBA" id="ARBA00022989"/>
    </source>
</evidence>
<dbReference type="GO" id="GO:0071978">
    <property type="term" value="P:bacterial-type flagellum-dependent swarming motility"/>
    <property type="evidence" value="ECO:0007669"/>
    <property type="project" value="TreeGrafter"/>
</dbReference>
<gene>
    <name evidence="12" type="ORF">MSNKSG1_16966</name>
</gene>